<comment type="similarity">
    <text evidence="1 2">Belongs to the glutamate synthase family.</text>
</comment>
<keyword evidence="3" id="KW-0812">Transmembrane</keyword>
<accession>A0AAE3QXW7</accession>
<dbReference type="PANTHER" id="PTHR43819">
    <property type="entry name" value="ARCHAEAL-TYPE GLUTAMATE SYNTHASE [NADPH]"/>
    <property type="match status" value="1"/>
</dbReference>
<dbReference type="GO" id="GO:0015930">
    <property type="term" value="F:glutamate synthase activity"/>
    <property type="evidence" value="ECO:0007669"/>
    <property type="project" value="InterPro"/>
</dbReference>
<dbReference type="InterPro" id="IPR027283">
    <property type="entry name" value="YerD"/>
</dbReference>
<evidence type="ECO:0000256" key="1">
    <source>
        <dbReference type="ARBA" id="ARBA00009716"/>
    </source>
</evidence>
<dbReference type="Proteomes" id="UP001241110">
    <property type="component" value="Unassembled WGS sequence"/>
</dbReference>
<keyword evidence="3" id="KW-0472">Membrane</keyword>
<keyword evidence="5" id="KW-0560">Oxidoreductase</keyword>
<dbReference type="InterPro" id="IPR002932">
    <property type="entry name" value="Glu_synthdom"/>
</dbReference>
<dbReference type="InterPro" id="IPR013785">
    <property type="entry name" value="Aldolase_TIM"/>
</dbReference>
<comment type="caution">
    <text evidence="5">The sequence shown here is derived from an EMBL/GenBank/DDBJ whole genome shotgun (WGS) entry which is preliminary data.</text>
</comment>
<feature type="transmembrane region" description="Helical" evidence="3">
    <location>
        <begin position="29"/>
        <end position="46"/>
    </location>
</feature>
<dbReference type="CDD" id="cd02808">
    <property type="entry name" value="GltS_FMN"/>
    <property type="match status" value="1"/>
</dbReference>
<dbReference type="Pfam" id="PF01645">
    <property type="entry name" value="Glu_synthase"/>
    <property type="match status" value="1"/>
</dbReference>
<dbReference type="SUPFAM" id="SSF51395">
    <property type="entry name" value="FMN-linked oxidoreductases"/>
    <property type="match status" value="1"/>
</dbReference>
<dbReference type="PIRSF" id="PIRSF500060">
    <property type="entry name" value="UCP500060"/>
    <property type="match status" value="1"/>
</dbReference>
<evidence type="ECO:0000256" key="2">
    <source>
        <dbReference type="PIRNR" id="PIRNR006429"/>
    </source>
</evidence>
<protein>
    <submittedName>
        <fullName evidence="5">FMN-binding glutamate synthase family protein</fullName>
        <ecNumber evidence="5">1.4.-.-</ecNumber>
    </submittedName>
</protein>
<evidence type="ECO:0000313" key="6">
    <source>
        <dbReference type="Proteomes" id="UP001241110"/>
    </source>
</evidence>
<feature type="domain" description="Glutamate synthase" evidence="4">
    <location>
        <begin position="155"/>
        <end position="471"/>
    </location>
</feature>
<gene>
    <name evidence="5" type="ORF">QNI16_28680</name>
</gene>
<sequence length="531" mass="58556">MRNEFIAFSIISVVLIGGVAWWLWHPLAYTYIVLLPVIGIGFYDMIQTRQAIKRNFPILGRGRYIFESLRPKLYQYFIESDTDGTPFSRTHRSIVYQRAKKELDTTPFGTQLNVYDEGYEWMAHSIAALDKKLLNHDPRVLVGGPACKQPYSLSIFNVSAMSFGSLSKAAIMALNGGAKIGGFAHNTGEGGISPYHIEMGGDLIYQVGTGYFGCRADDGNFSPERFKVSAAYPNVKMIELKLSQGAKPGHGGILPAAKNTPEIAAIRGVKPHTQVDSPPYHRAFTNPLGLLKLIQQMRELSDGKPVGFKLCIGHKHEFVAICKAMIETGIIPDFITVDGGEGGTGAAPLEFSNYVGMPFKEALAFVYDTLVGFDLKKHITILAAGKVISGFDMVRAMALGADACYSARAMMMALGCIQALECNNNKCPTGVATQDPELVKGLVVENKQVRVANYHQLTVESFVELMAAAGLKEPSQITRRHLSRRVFMNLVKRYDEIYPYVPKGSLLDIDTCPQDYAELMRYTNTDSFAMQ</sequence>
<reference evidence="5" key="1">
    <citation type="submission" date="2023-05" db="EMBL/GenBank/DDBJ databases">
        <authorList>
            <person name="Zhang X."/>
        </authorList>
    </citation>
    <scope>NUCLEOTIDE SEQUENCE</scope>
    <source>
        <strain evidence="5">YF14B1</strain>
    </source>
</reference>
<dbReference type="PANTHER" id="PTHR43819:SF1">
    <property type="entry name" value="ARCHAEAL-TYPE GLUTAMATE SYNTHASE [NADPH]"/>
    <property type="match status" value="1"/>
</dbReference>
<organism evidence="5 6">
    <name type="scientific">Xanthocytophaga flava</name>
    <dbReference type="NCBI Taxonomy" id="3048013"/>
    <lineage>
        <taxon>Bacteria</taxon>
        <taxon>Pseudomonadati</taxon>
        <taxon>Bacteroidota</taxon>
        <taxon>Cytophagia</taxon>
        <taxon>Cytophagales</taxon>
        <taxon>Rhodocytophagaceae</taxon>
        <taxon>Xanthocytophaga</taxon>
    </lineage>
</organism>
<dbReference type="RefSeq" id="WP_313985908.1">
    <property type="nucleotide sequence ID" value="NZ_JASJOS010000015.1"/>
</dbReference>
<dbReference type="AlphaFoldDB" id="A0AAE3QXW7"/>
<feature type="transmembrane region" description="Helical" evidence="3">
    <location>
        <begin position="5"/>
        <end position="23"/>
    </location>
</feature>
<keyword evidence="3" id="KW-1133">Transmembrane helix</keyword>
<evidence type="ECO:0000256" key="3">
    <source>
        <dbReference type="SAM" id="Phobius"/>
    </source>
</evidence>
<dbReference type="EMBL" id="JASJOS010000015">
    <property type="protein sequence ID" value="MDJ1484508.1"/>
    <property type="molecule type" value="Genomic_DNA"/>
</dbReference>
<dbReference type="InterPro" id="IPR024188">
    <property type="entry name" value="GltB"/>
</dbReference>
<proteinExistence type="inferred from homology"/>
<name>A0AAE3QXW7_9BACT</name>
<evidence type="ECO:0000313" key="5">
    <source>
        <dbReference type="EMBL" id="MDJ1484508.1"/>
    </source>
</evidence>
<dbReference type="Gene3D" id="3.20.20.70">
    <property type="entry name" value="Aldolase class I"/>
    <property type="match status" value="1"/>
</dbReference>
<evidence type="ECO:0000259" key="4">
    <source>
        <dbReference type="Pfam" id="PF01645"/>
    </source>
</evidence>
<dbReference type="GO" id="GO:0006537">
    <property type="term" value="P:glutamate biosynthetic process"/>
    <property type="evidence" value="ECO:0007669"/>
    <property type="project" value="InterPro"/>
</dbReference>
<dbReference type="PIRSF" id="PIRSF006429">
    <property type="entry name" value="GOGAT_lg_2"/>
    <property type="match status" value="1"/>
</dbReference>
<dbReference type="EC" id="1.4.-.-" evidence="5"/>